<evidence type="ECO:0000313" key="3">
    <source>
        <dbReference type="Proteomes" id="UP000287651"/>
    </source>
</evidence>
<feature type="compositionally biased region" description="Basic and acidic residues" evidence="1">
    <location>
        <begin position="88"/>
        <end position="97"/>
    </location>
</feature>
<feature type="region of interest" description="Disordered" evidence="1">
    <location>
        <begin position="77"/>
        <end position="97"/>
    </location>
</feature>
<proteinExistence type="predicted"/>
<name>A0A427AT18_ENSVE</name>
<gene>
    <name evidence="2" type="ORF">B296_00023895</name>
</gene>
<dbReference type="Proteomes" id="UP000287651">
    <property type="component" value="Unassembled WGS sequence"/>
</dbReference>
<sequence length="97" mass="11082">MHTARYQHIVPYRDELGTLLESRWGRRGRLRNLQMVTTTIEDAVNGDSDEGSYERWHRGKRKLLMCLVAAEEAADLSPVAEGATHKRRGDEGSFARK</sequence>
<protein>
    <submittedName>
        <fullName evidence="2">Uncharacterized protein</fullName>
    </submittedName>
</protein>
<accession>A0A427AT18</accession>
<comment type="caution">
    <text evidence="2">The sequence shown here is derived from an EMBL/GenBank/DDBJ whole genome shotgun (WGS) entry which is preliminary data.</text>
</comment>
<reference evidence="2 3" key="1">
    <citation type="journal article" date="2014" name="Agronomy (Basel)">
        <title>A Draft Genome Sequence for Ensete ventricosum, the Drought-Tolerant Tree Against Hunger.</title>
        <authorList>
            <person name="Harrison J."/>
            <person name="Moore K.A."/>
            <person name="Paszkiewicz K."/>
            <person name="Jones T."/>
            <person name="Grant M."/>
            <person name="Ambacheew D."/>
            <person name="Muzemil S."/>
            <person name="Studholme D.J."/>
        </authorList>
    </citation>
    <scope>NUCLEOTIDE SEQUENCE [LARGE SCALE GENOMIC DNA]</scope>
</reference>
<dbReference type="AlphaFoldDB" id="A0A427AT18"/>
<organism evidence="2 3">
    <name type="scientific">Ensete ventricosum</name>
    <name type="common">Abyssinian banana</name>
    <name type="synonym">Musa ensete</name>
    <dbReference type="NCBI Taxonomy" id="4639"/>
    <lineage>
        <taxon>Eukaryota</taxon>
        <taxon>Viridiplantae</taxon>
        <taxon>Streptophyta</taxon>
        <taxon>Embryophyta</taxon>
        <taxon>Tracheophyta</taxon>
        <taxon>Spermatophyta</taxon>
        <taxon>Magnoliopsida</taxon>
        <taxon>Liliopsida</taxon>
        <taxon>Zingiberales</taxon>
        <taxon>Musaceae</taxon>
        <taxon>Ensete</taxon>
    </lineage>
</organism>
<evidence type="ECO:0000256" key="1">
    <source>
        <dbReference type="SAM" id="MobiDB-lite"/>
    </source>
</evidence>
<dbReference type="EMBL" id="AMZH03001413">
    <property type="protein sequence ID" value="RRT79383.1"/>
    <property type="molecule type" value="Genomic_DNA"/>
</dbReference>
<evidence type="ECO:0000313" key="2">
    <source>
        <dbReference type="EMBL" id="RRT79383.1"/>
    </source>
</evidence>